<keyword evidence="4" id="KW-1133">Transmembrane helix</keyword>
<sequence length="550" mass="58797">MRHNTPNIDEEFVYPEAQTLVSMTDRQGRIVYCNPAFVDVSGYSRDELLGQPHNLIRHPDVPAEAFRDLWETIERGQPWSGLVKNRRKDGRYYWVIANVTPILERGAIVGYLSVRARPADEAKAAAEALYRQWRDQTRAGRRTWRLRAGRVEWPGWRGWWARAGRLPLGLRLGAGIATAAGVSLAAGWWAGTQGGGPTMVGAVAASGAAVAAAVWAMRQMAIRPLQAVLQGCHRMAAGDLAQRLNADQPGVMGDLARGFNQLGINLRSVVGDARVEIENMRRATDEIAGGNRDLSARTESQAASLEQTASSMEQITVTVRQSADAAAQAARLAADAGQITHDGNRAVETLAASMKEIHDSAARIGEIIGVIEGIAFQTSLLSLNAAVEAARAGETGRGFAVVAGEVRALATRTAGAAKEVKRLIEGSNQRVADGSVQAERARETIQKAVDAVSQVSEIIQGISRGAQEQLSGISQVNAAVGQLDSITQQNAGLVQQVAESAVGLQARAETVTASVQVFQLGRDDDHIGQIARQDAAQLRRAGKAKLATAR</sequence>
<dbReference type="PANTHER" id="PTHR43531">
    <property type="entry name" value="PROTEIN ICFG"/>
    <property type="match status" value="1"/>
</dbReference>
<dbReference type="Pfam" id="PF00672">
    <property type="entry name" value="HAMP"/>
    <property type="match status" value="1"/>
</dbReference>
<evidence type="ECO:0000259" key="6">
    <source>
        <dbReference type="PROSITE" id="PS50112"/>
    </source>
</evidence>
<dbReference type="PROSITE" id="PS50885">
    <property type="entry name" value="HAMP"/>
    <property type="match status" value="1"/>
</dbReference>
<keyword evidence="1" id="KW-0488">Methylation</keyword>
<dbReference type="InterPro" id="IPR004089">
    <property type="entry name" value="MCPsignal_dom"/>
</dbReference>
<proteinExistence type="inferred from homology"/>
<gene>
    <name evidence="8" type="ORF">AACH06_04320</name>
</gene>
<dbReference type="PROSITE" id="PS50111">
    <property type="entry name" value="CHEMOTAXIS_TRANSDUC_2"/>
    <property type="match status" value="1"/>
</dbReference>
<dbReference type="EMBL" id="JBBUTG010000002">
    <property type="protein sequence ID" value="MEK8030038.1"/>
    <property type="molecule type" value="Genomic_DNA"/>
</dbReference>
<dbReference type="RefSeq" id="WP_341424394.1">
    <property type="nucleotide sequence ID" value="NZ_JBBUTG010000002.1"/>
</dbReference>
<dbReference type="InterPro" id="IPR035965">
    <property type="entry name" value="PAS-like_dom_sf"/>
</dbReference>
<name>A0ABU9BJ96_9BURK</name>
<evidence type="ECO:0000259" key="5">
    <source>
        <dbReference type="PROSITE" id="PS50111"/>
    </source>
</evidence>
<dbReference type="PRINTS" id="PR00260">
    <property type="entry name" value="CHEMTRNSDUCR"/>
</dbReference>
<dbReference type="Proteomes" id="UP001371218">
    <property type="component" value="Unassembled WGS sequence"/>
</dbReference>
<reference evidence="8 9" key="1">
    <citation type="submission" date="2024-04" db="EMBL/GenBank/DDBJ databases">
        <title>Novel species of the genus Ideonella isolated from streams.</title>
        <authorList>
            <person name="Lu H."/>
        </authorList>
    </citation>
    <scope>NUCLEOTIDE SEQUENCE [LARGE SCALE GENOMIC DNA]</scope>
    <source>
        <strain evidence="8 9">DXS29W</strain>
    </source>
</reference>
<organism evidence="8 9">
    <name type="scientific">Ideonella lacteola</name>
    <dbReference type="NCBI Taxonomy" id="2984193"/>
    <lineage>
        <taxon>Bacteria</taxon>
        <taxon>Pseudomonadati</taxon>
        <taxon>Pseudomonadota</taxon>
        <taxon>Betaproteobacteria</taxon>
        <taxon>Burkholderiales</taxon>
        <taxon>Sphaerotilaceae</taxon>
        <taxon>Ideonella</taxon>
    </lineage>
</organism>
<dbReference type="SUPFAM" id="SSF58104">
    <property type="entry name" value="Methyl-accepting chemotaxis protein (MCP) signaling domain"/>
    <property type="match status" value="1"/>
</dbReference>
<comment type="caution">
    <text evidence="8">The sequence shown here is derived from an EMBL/GenBank/DDBJ whole genome shotgun (WGS) entry which is preliminary data.</text>
</comment>
<dbReference type="SMART" id="SM00283">
    <property type="entry name" value="MA"/>
    <property type="match status" value="1"/>
</dbReference>
<dbReference type="PANTHER" id="PTHR43531:SF14">
    <property type="entry name" value="METHYL-ACCEPTING CHEMOTAXIS PROTEIN I-RELATED"/>
    <property type="match status" value="1"/>
</dbReference>
<keyword evidence="3" id="KW-0807">Transducer</keyword>
<keyword evidence="4" id="KW-0812">Transmembrane</keyword>
<dbReference type="InterPro" id="IPR000014">
    <property type="entry name" value="PAS"/>
</dbReference>
<evidence type="ECO:0000256" key="1">
    <source>
        <dbReference type="ARBA" id="ARBA00022481"/>
    </source>
</evidence>
<dbReference type="CDD" id="cd00130">
    <property type="entry name" value="PAS"/>
    <property type="match status" value="1"/>
</dbReference>
<evidence type="ECO:0000256" key="4">
    <source>
        <dbReference type="SAM" id="Phobius"/>
    </source>
</evidence>
<dbReference type="PROSITE" id="PS50112">
    <property type="entry name" value="PAS"/>
    <property type="match status" value="1"/>
</dbReference>
<dbReference type="CDD" id="cd11386">
    <property type="entry name" value="MCP_signal"/>
    <property type="match status" value="1"/>
</dbReference>
<dbReference type="SMART" id="SM00304">
    <property type="entry name" value="HAMP"/>
    <property type="match status" value="1"/>
</dbReference>
<dbReference type="Gene3D" id="3.30.450.20">
    <property type="entry name" value="PAS domain"/>
    <property type="match status" value="1"/>
</dbReference>
<evidence type="ECO:0000259" key="7">
    <source>
        <dbReference type="PROSITE" id="PS50885"/>
    </source>
</evidence>
<feature type="transmembrane region" description="Helical" evidence="4">
    <location>
        <begin position="168"/>
        <end position="190"/>
    </location>
</feature>
<protein>
    <submittedName>
        <fullName evidence="8">Methyl-accepting chemotaxis protein</fullName>
    </submittedName>
</protein>
<dbReference type="InterPro" id="IPR013655">
    <property type="entry name" value="PAS_fold_3"/>
</dbReference>
<evidence type="ECO:0000313" key="8">
    <source>
        <dbReference type="EMBL" id="MEK8030038.1"/>
    </source>
</evidence>
<dbReference type="Gene3D" id="1.10.287.950">
    <property type="entry name" value="Methyl-accepting chemotaxis protein"/>
    <property type="match status" value="1"/>
</dbReference>
<dbReference type="SMART" id="SM00091">
    <property type="entry name" value="PAS"/>
    <property type="match status" value="1"/>
</dbReference>
<feature type="domain" description="Methyl-accepting transducer" evidence="5">
    <location>
        <begin position="276"/>
        <end position="505"/>
    </location>
</feature>
<accession>A0ABU9BJ96</accession>
<keyword evidence="4" id="KW-0472">Membrane</keyword>
<dbReference type="InterPro" id="IPR004090">
    <property type="entry name" value="Chemotax_Me-accpt_rcpt"/>
</dbReference>
<dbReference type="Pfam" id="PF00015">
    <property type="entry name" value="MCPsignal"/>
    <property type="match status" value="1"/>
</dbReference>
<dbReference type="InterPro" id="IPR003660">
    <property type="entry name" value="HAMP_dom"/>
</dbReference>
<evidence type="ECO:0000256" key="2">
    <source>
        <dbReference type="ARBA" id="ARBA00029447"/>
    </source>
</evidence>
<feature type="transmembrane region" description="Helical" evidence="4">
    <location>
        <begin position="196"/>
        <end position="216"/>
    </location>
</feature>
<feature type="domain" description="HAMP" evidence="7">
    <location>
        <begin position="219"/>
        <end position="271"/>
    </location>
</feature>
<keyword evidence="9" id="KW-1185">Reference proteome</keyword>
<evidence type="ECO:0000256" key="3">
    <source>
        <dbReference type="PROSITE-ProRule" id="PRU00284"/>
    </source>
</evidence>
<dbReference type="InterPro" id="IPR051310">
    <property type="entry name" value="MCP_chemotaxis"/>
</dbReference>
<dbReference type="NCBIfam" id="TIGR00229">
    <property type="entry name" value="sensory_box"/>
    <property type="match status" value="1"/>
</dbReference>
<dbReference type="CDD" id="cd06225">
    <property type="entry name" value="HAMP"/>
    <property type="match status" value="1"/>
</dbReference>
<dbReference type="Pfam" id="PF08447">
    <property type="entry name" value="PAS_3"/>
    <property type="match status" value="1"/>
</dbReference>
<feature type="domain" description="PAS" evidence="6">
    <location>
        <begin position="21"/>
        <end position="76"/>
    </location>
</feature>
<comment type="similarity">
    <text evidence="2">Belongs to the methyl-accepting chemotaxis (MCP) protein family.</text>
</comment>
<dbReference type="SUPFAM" id="SSF55785">
    <property type="entry name" value="PYP-like sensor domain (PAS domain)"/>
    <property type="match status" value="1"/>
</dbReference>
<evidence type="ECO:0000313" key="9">
    <source>
        <dbReference type="Proteomes" id="UP001371218"/>
    </source>
</evidence>